<protein>
    <recommendedName>
        <fullName evidence="3">Dicarboxylate transport domain-containing protein</fullName>
    </recommendedName>
</protein>
<evidence type="ECO:0000313" key="2">
    <source>
        <dbReference type="Proteomes" id="UP000681594"/>
    </source>
</evidence>
<sequence length="510" mass="51644">MSGSLNLIAAERSIMEPAGVLAALSSVEVTAQGQALTIDWGRTPRGANRAEVARAPLSLTAWAREAALGALALATAGGGYELTAPAGRRLGRVALRGLKAGTLAIGGPADLQALGLRLAISVPDGSGRYTPAGATPGLPASGLVPPLPTPPFSAGVLDLGGILARRIRLTLVTGDRPDSFAPIEGMALEGAEGFASDSPLDLALAVEGGAALWAFPGEMPAGNAAETDLRTGIETAMQAALDRGEPPRLALRLTASRPSTIGSLRFRAEGALLRRIAAPPGLSLAGEALSLAAGPGEAPPDGEVPTAASADLSIRYFGIRLVPELSDPPSGASGSLVAGHVVGPADMLRPLPPLALLGARLARIGVSGRAPEATTLLLTLQDGVTGAALGVPAKLTLPASRRFGTHWFALPDAPLVQGPLVVALRATAGRFLWAAREDGAPSLRLAVLDPDPGGRPVRIGSGTLLSVGATSIRRTGLALPPAAFAGAWPSLSSDLFLTLDFADLILRYAR</sequence>
<organism evidence="1 2">
    <name type="scientific">Pararoseomonas baculiformis</name>
    <dbReference type="NCBI Taxonomy" id="2820812"/>
    <lineage>
        <taxon>Bacteria</taxon>
        <taxon>Pseudomonadati</taxon>
        <taxon>Pseudomonadota</taxon>
        <taxon>Alphaproteobacteria</taxon>
        <taxon>Acetobacterales</taxon>
        <taxon>Acetobacteraceae</taxon>
        <taxon>Pararoseomonas</taxon>
    </lineage>
</organism>
<comment type="caution">
    <text evidence="1">The sequence shown here is derived from an EMBL/GenBank/DDBJ whole genome shotgun (WGS) entry which is preliminary data.</text>
</comment>
<dbReference type="RefSeq" id="WP_209380099.1">
    <property type="nucleotide sequence ID" value="NZ_JAGIZB010000012.1"/>
</dbReference>
<keyword evidence="2" id="KW-1185">Reference proteome</keyword>
<reference evidence="1 2" key="1">
    <citation type="submission" date="2021-03" db="EMBL/GenBank/DDBJ databases">
        <authorList>
            <person name="So Y."/>
        </authorList>
    </citation>
    <scope>NUCLEOTIDE SEQUENCE [LARGE SCALE GENOMIC DNA]</scope>
    <source>
        <strain evidence="1 2">SSH11</strain>
    </source>
</reference>
<gene>
    <name evidence="1" type="ORF">J8J14_13725</name>
</gene>
<evidence type="ECO:0008006" key="3">
    <source>
        <dbReference type="Google" id="ProtNLM"/>
    </source>
</evidence>
<dbReference type="Proteomes" id="UP000681594">
    <property type="component" value="Unassembled WGS sequence"/>
</dbReference>
<accession>A0ABS4AG50</accession>
<dbReference type="EMBL" id="JAGIZB010000012">
    <property type="protein sequence ID" value="MBP0445834.1"/>
    <property type="molecule type" value="Genomic_DNA"/>
</dbReference>
<proteinExistence type="predicted"/>
<evidence type="ECO:0000313" key="1">
    <source>
        <dbReference type="EMBL" id="MBP0445834.1"/>
    </source>
</evidence>
<name>A0ABS4AG50_9PROT</name>